<comment type="caution">
    <text evidence="5">The sequence shown here is derived from an EMBL/GenBank/DDBJ whole genome shotgun (WGS) entry which is preliminary data.</text>
</comment>
<protein>
    <recommendedName>
        <fullName evidence="4">Aminoacyl-transfer RNA synthetases class-II family profile domain-containing protein</fullName>
    </recommendedName>
</protein>
<keyword evidence="3" id="KW-0067">ATP-binding</keyword>
<dbReference type="PANTHER" id="PTHR42918">
    <property type="entry name" value="LYSYL-TRNA SYNTHETASE"/>
    <property type="match status" value="1"/>
</dbReference>
<name>A0A3M7EQ47_HORWE</name>
<dbReference type="Pfam" id="PF00152">
    <property type="entry name" value="tRNA-synt_2"/>
    <property type="match status" value="1"/>
</dbReference>
<dbReference type="Pfam" id="PF05935">
    <property type="entry name" value="Arylsulfotrans"/>
    <property type="match status" value="1"/>
</dbReference>
<dbReference type="InterPro" id="IPR010262">
    <property type="entry name" value="Arylsulfotransferase_bact"/>
</dbReference>
<dbReference type="Gene3D" id="3.30.930.10">
    <property type="entry name" value="Bira Bifunctional Protein, Domain 2"/>
    <property type="match status" value="1"/>
</dbReference>
<sequence>MLANPSSVQPLLVRHHIVQALRDHLNKTQFVEVTTPLLTAGAGGAVARPFETEATELEGQKLNLRIAPELWLKRLIVGGMSRIYEIGPAFRNEGVDATHNPEFTICEFYEACATLDSLMTKTELLLREIKQRIDEARATASSGPGSPGSPRLKDLPEVKLDLQSPFKRLEFLPALESAMPTPLPNLSTPSAHENLLSLFAAQNLDIPSNPTLPRLLDALAAHYLEPLCVQPTFITHHPAALSPLSKHFRCPTTGQTIAARAELFIHGREFANMYEEENSPFAQRSKFLEQLRYRAVDGEGDGQKDVDESYLEALEWGMPPTGGWGCGVDRLVMLFSGRERMSEVLAFGSLRNVVGLGRGRSRRSLEELAGTVKQLSRYVGFSEDDPRAEQDESVRHGEWQASGIDAAPPEVLRDAALENDEQSLQNTPPNALANDAEANMLLSTFKTRYGRWIGIEESDDETWNMRTARHPLLFTACCLVATRHSSQYVPHSEADRLFFQAKDELSASLLQTQQPLASFQAVLILSLWSTTAGQQPLSLDSWLITGYALQHSLASAVFQSLNKRTAKEQIAALSVRNHLCLSHLHACISTRRTAVVTSSDIELSRQLLNSGSSSKFETCKVAELALYWILYEHRINGTLHGRSALHHWKLKWARLFDQSRHQFLLMSYSFGQLLMCEQVLGSKSVAVHKSLLEEMLRHSSSIMQLAIDTTDARTKHLTDHVYHIIAFAAVTALRLMSRYRKNLQASTDIGQMETLVSKTVEWLDSIEPVSNAGRTMSDVIKATQRKLGSRISSSTQMSPPALLMDSTKLAVPDLFAANTAEFDWDAIHHATELKDGSILIFDNGVYRHHESFPYSRIIQVDRATKQIVWQYHEKNPMTFFTPFMGGAQRLANGNTLITEAANGRIFEVTMEGETVWEYVVDDFATYGGLDAKELEGMFDYPANATFRAYKYTPERGSLAVRIFGCGRRAKDGSNGASEALNGRGQV</sequence>
<dbReference type="Proteomes" id="UP000269539">
    <property type="component" value="Unassembled WGS sequence"/>
</dbReference>
<dbReference type="InterPro" id="IPR045864">
    <property type="entry name" value="aa-tRNA-synth_II/BPL/LPL"/>
</dbReference>
<dbReference type="PROSITE" id="PS50862">
    <property type="entry name" value="AA_TRNA_LIGASE_II"/>
    <property type="match status" value="1"/>
</dbReference>
<organism evidence="5 6">
    <name type="scientific">Hortaea werneckii</name>
    <name type="common">Black yeast</name>
    <name type="synonym">Cladosporium werneckii</name>
    <dbReference type="NCBI Taxonomy" id="91943"/>
    <lineage>
        <taxon>Eukaryota</taxon>
        <taxon>Fungi</taxon>
        <taxon>Dikarya</taxon>
        <taxon>Ascomycota</taxon>
        <taxon>Pezizomycotina</taxon>
        <taxon>Dothideomycetes</taxon>
        <taxon>Dothideomycetidae</taxon>
        <taxon>Mycosphaerellales</taxon>
        <taxon>Teratosphaeriaceae</taxon>
        <taxon>Hortaea</taxon>
    </lineage>
</organism>
<dbReference type="GO" id="GO:0000049">
    <property type="term" value="F:tRNA binding"/>
    <property type="evidence" value="ECO:0007669"/>
    <property type="project" value="TreeGrafter"/>
</dbReference>
<keyword evidence="1" id="KW-0436">Ligase</keyword>
<dbReference type="GO" id="GO:0070154">
    <property type="term" value="P:mitochondrial lysyl-tRNA aminoacylation"/>
    <property type="evidence" value="ECO:0007669"/>
    <property type="project" value="TreeGrafter"/>
</dbReference>
<dbReference type="GO" id="GO:0004824">
    <property type="term" value="F:lysine-tRNA ligase activity"/>
    <property type="evidence" value="ECO:0007669"/>
    <property type="project" value="InterPro"/>
</dbReference>
<dbReference type="EMBL" id="QWIO01001129">
    <property type="protein sequence ID" value="RMY78679.1"/>
    <property type="molecule type" value="Genomic_DNA"/>
</dbReference>
<dbReference type="GO" id="GO:0005524">
    <property type="term" value="F:ATP binding"/>
    <property type="evidence" value="ECO:0007669"/>
    <property type="project" value="UniProtKB-KW"/>
</dbReference>
<dbReference type="InterPro" id="IPR018149">
    <property type="entry name" value="Lys-tRNA-synth_II_C"/>
</dbReference>
<evidence type="ECO:0000256" key="2">
    <source>
        <dbReference type="ARBA" id="ARBA00022741"/>
    </source>
</evidence>
<proteinExistence type="predicted"/>
<dbReference type="AlphaFoldDB" id="A0A3M7EQ47"/>
<dbReference type="SUPFAM" id="SSF55681">
    <property type="entry name" value="Class II aaRS and biotin synthetases"/>
    <property type="match status" value="1"/>
</dbReference>
<dbReference type="GO" id="GO:0004062">
    <property type="term" value="F:aryl sulfotransferase activity"/>
    <property type="evidence" value="ECO:0007669"/>
    <property type="project" value="InterPro"/>
</dbReference>
<accession>A0A3M7EQ47</accession>
<dbReference type="VEuPathDB" id="FungiDB:BTJ68_05644"/>
<dbReference type="InterPro" id="IPR004364">
    <property type="entry name" value="Aa-tRNA-synt_II"/>
</dbReference>
<evidence type="ECO:0000313" key="6">
    <source>
        <dbReference type="Proteomes" id="UP000269539"/>
    </source>
</evidence>
<keyword evidence="2" id="KW-0547">Nucleotide-binding</keyword>
<feature type="domain" description="Aminoacyl-transfer RNA synthetases class-II family profile" evidence="4">
    <location>
        <begin position="13"/>
        <end position="335"/>
    </location>
</feature>
<dbReference type="InterPro" id="IPR006195">
    <property type="entry name" value="aa-tRNA-synth_II"/>
</dbReference>
<dbReference type="PRINTS" id="PR00982">
    <property type="entry name" value="TRNASYNTHLYS"/>
</dbReference>
<evidence type="ECO:0000259" key="4">
    <source>
        <dbReference type="PROSITE" id="PS50862"/>
    </source>
</evidence>
<dbReference type="PANTHER" id="PTHR42918:SF5">
    <property type="entry name" value="LYSINE--TRNA LIGASE, MITOCHONDRIAL"/>
    <property type="match status" value="1"/>
</dbReference>
<evidence type="ECO:0000256" key="3">
    <source>
        <dbReference type="ARBA" id="ARBA00022840"/>
    </source>
</evidence>
<evidence type="ECO:0000256" key="1">
    <source>
        <dbReference type="ARBA" id="ARBA00022598"/>
    </source>
</evidence>
<reference evidence="5 6" key="1">
    <citation type="journal article" date="2018" name="BMC Genomics">
        <title>Genomic evidence for intraspecific hybridization in a clonal and extremely halotolerant yeast.</title>
        <authorList>
            <person name="Gostincar C."/>
            <person name="Stajich J.E."/>
            <person name="Zupancic J."/>
            <person name="Zalar P."/>
            <person name="Gunde-Cimerman N."/>
        </authorList>
    </citation>
    <scope>NUCLEOTIDE SEQUENCE [LARGE SCALE GENOMIC DNA]</scope>
    <source>
        <strain evidence="5 6">EXF-10513</strain>
    </source>
</reference>
<evidence type="ECO:0000313" key="5">
    <source>
        <dbReference type="EMBL" id="RMY78679.1"/>
    </source>
</evidence>
<dbReference type="GO" id="GO:0005739">
    <property type="term" value="C:mitochondrion"/>
    <property type="evidence" value="ECO:0007669"/>
    <property type="project" value="TreeGrafter"/>
</dbReference>
<dbReference type="VEuPathDB" id="FungiDB:BTJ68_05642"/>
<gene>
    <name evidence="5" type="ORF">D0864_09229</name>
</gene>